<dbReference type="InterPro" id="IPR035919">
    <property type="entry name" value="EAL_sf"/>
</dbReference>
<dbReference type="InterPro" id="IPR043128">
    <property type="entry name" value="Rev_trsase/Diguanyl_cyclase"/>
</dbReference>
<dbReference type="InterPro" id="IPR029787">
    <property type="entry name" value="Nucleotide_cyclase"/>
</dbReference>
<dbReference type="SUPFAM" id="SSF55073">
    <property type="entry name" value="Nucleotide cyclase"/>
    <property type="match status" value="1"/>
</dbReference>
<evidence type="ECO:0000313" key="5">
    <source>
        <dbReference type="Proteomes" id="UP001248581"/>
    </source>
</evidence>
<dbReference type="SUPFAM" id="SSF141868">
    <property type="entry name" value="EAL domain-like"/>
    <property type="match status" value="1"/>
</dbReference>
<dbReference type="CDD" id="cd01948">
    <property type="entry name" value="EAL"/>
    <property type="match status" value="1"/>
</dbReference>
<dbReference type="Proteomes" id="UP001248581">
    <property type="component" value="Chromosome"/>
</dbReference>
<dbReference type="InterPro" id="IPR000160">
    <property type="entry name" value="GGDEF_dom"/>
</dbReference>
<sequence>MSTLARIFFKNIFVTAIFFICYFSFSLYSLNNFLNEAKSDHHTSLKKITEHYQGDDLKGFSKQLRLAFEYDELVITDFNNDVIYKYTNSDPSFSILALFNGETKLETVKNNALSIYIKYRLNNDSLFNLYNSITLFILLTALSVLIVGSLVTNSVTGRASRKASKKISELIATEIKTAITNRETTGKLTLPTEFDDVNSVLTELKTFVSNKLLKTQELQQTAYIDHLTELENRSGFVDFFTEFTQSNKSSGFGVLIITRCSELQTINQVHGYQEGDRYICQVANILKAQVKHLESAHVYRLNGSDFATFLPNITLKAAEKFSEELTGLFNEYQQLADFDSIAFSGIVKIDVHRPLGEMLALADTAISMAQTRNKNSWYVQRDPELLQSETAGFGNQNWNKEISYVIENQSVSLLSQLIQPSSRNNRIYSEVLSRFTSSEGDILPTATFIAMAEKLDKIILIDRLVIEKTLNEIKEKNLSEQTFGINLSTRSIHDEHFVIWLERRLLKDHDIATRLVFEISEYGLEQNIKGSSHFIDMVHRVGARICVEHFGVGITSFKFFRELSPDYIKMDGSYTRNIHLDKNNQYFLRLMIDLAHRLGIRVLAESVETQEEKYTFDEVFMDGCQGFYLGKPEPL</sequence>
<dbReference type="Gene3D" id="3.30.70.270">
    <property type="match status" value="1"/>
</dbReference>
<feature type="transmembrane region" description="Helical" evidence="1">
    <location>
        <begin position="12"/>
        <end position="30"/>
    </location>
</feature>
<keyword evidence="5" id="KW-1185">Reference proteome</keyword>
<dbReference type="PROSITE" id="PS50887">
    <property type="entry name" value="GGDEF"/>
    <property type="match status" value="1"/>
</dbReference>
<dbReference type="SMART" id="SM00267">
    <property type="entry name" value="GGDEF"/>
    <property type="match status" value="1"/>
</dbReference>
<evidence type="ECO:0000256" key="1">
    <source>
        <dbReference type="SAM" id="Phobius"/>
    </source>
</evidence>
<dbReference type="InterPro" id="IPR050706">
    <property type="entry name" value="Cyclic-di-GMP_PDE-like"/>
</dbReference>
<dbReference type="InterPro" id="IPR001633">
    <property type="entry name" value="EAL_dom"/>
</dbReference>
<dbReference type="Pfam" id="PF00563">
    <property type="entry name" value="EAL"/>
    <property type="match status" value="1"/>
</dbReference>
<dbReference type="RefSeq" id="WP_348389278.1">
    <property type="nucleotide sequence ID" value="NZ_CP134146.1"/>
</dbReference>
<dbReference type="Gene3D" id="3.20.20.450">
    <property type="entry name" value="EAL domain"/>
    <property type="match status" value="1"/>
</dbReference>
<proteinExistence type="predicted"/>
<organism evidence="4 5">
    <name type="scientific">Thalassotalea nanhaiensis</name>
    <dbReference type="NCBI Taxonomy" id="3065648"/>
    <lineage>
        <taxon>Bacteria</taxon>
        <taxon>Pseudomonadati</taxon>
        <taxon>Pseudomonadota</taxon>
        <taxon>Gammaproteobacteria</taxon>
        <taxon>Alteromonadales</taxon>
        <taxon>Colwelliaceae</taxon>
        <taxon>Thalassotalea</taxon>
    </lineage>
</organism>
<dbReference type="PANTHER" id="PTHR33121:SF79">
    <property type="entry name" value="CYCLIC DI-GMP PHOSPHODIESTERASE PDED-RELATED"/>
    <property type="match status" value="1"/>
</dbReference>
<evidence type="ECO:0000313" key="4">
    <source>
        <dbReference type="EMBL" id="WNC70137.1"/>
    </source>
</evidence>
<dbReference type="Pfam" id="PF00990">
    <property type="entry name" value="GGDEF"/>
    <property type="match status" value="1"/>
</dbReference>
<feature type="domain" description="EAL" evidence="2">
    <location>
        <begin position="395"/>
        <end position="635"/>
    </location>
</feature>
<keyword evidence="1" id="KW-0812">Transmembrane</keyword>
<evidence type="ECO:0000259" key="3">
    <source>
        <dbReference type="PROSITE" id="PS50887"/>
    </source>
</evidence>
<dbReference type="PROSITE" id="PS50883">
    <property type="entry name" value="EAL"/>
    <property type="match status" value="1"/>
</dbReference>
<protein>
    <submittedName>
        <fullName evidence="4">GGDEF domain-containing protein</fullName>
    </submittedName>
</protein>
<keyword evidence="1" id="KW-0472">Membrane</keyword>
<reference evidence="5" key="1">
    <citation type="submission" date="2023-09" db="EMBL/GenBank/DDBJ databases">
        <authorList>
            <person name="Li S."/>
            <person name="Li X."/>
            <person name="Zhang C."/>
            <person name="Zhao Z."/>
        </authorList>
    </citation>
    <scope>NUCLEOTIDE SEQUENCE [LARGE SCALE GENOMIC DNA]</scope>
    <source>
        <strain evidence="5">SQ345</strain>
    </source>
</reference>
<accession>A0ABY9TN12</accession>
<feature type="transmembrane region" description="Helical" evidence="1">
    <location>
        <begin position="129"/>
        <end position="152"/>
    </location>
</feature>
<dbReference type="PANTHER" id="PTHR33121">
    <property type="entry name" value="CYCLIC DI-GMP PHOSPHODIESTERASE PDEF"/>
    <property type="match status" value="1"/>
</dbReference>
<dbReference type="SMART" id="SM00052">
    <property type="entry name" value="EAL"/>
    <property type="match status" value="1"/>
</dbReference>
<keyword evidence="1" id="KW-1133">Transmembrane helix</keyword>
<evidence type="ECO:0000259" key="2">
    <source>
        <dbReference type="PROSITE" id="PS50883"/>
    </source>
</evidence>
<dbReference type="EMBL" id="CP134146">
    <property type="protein sequence ID" value="WNC70137.1"/>
    <property type="molecule type" value="Genomic_DNA"/>
</dbReference>
<feature type="domain" description="GGDEF" evidence="3">
    <location>
        <begin position="251"/>
        <end position="382"/>
    </location>
</feature>
<gene>
    <name evidence="4" type="ORF">RI845_08345</name>
</gene>
<name>A0ABY9TN12_9GAMM</name>
<dbReference type="NCBIfam" id="TIGR00254">
    <property type="entry name" value="GGDEF"/>
    <property type="match status" value="1"/>
</dbReference>
<dbReference type="CDD" id="cd01949">
    <property type="entry name" value="GGDEF"/>
    <property type="match status" value="1"/>
</dbReference>